<protein>
    <submittedName>
        <fullName evidence="1">Protein WUSCHEL</fullName>
    </submittedName>
</protein>
<reference evidence="1 2" key="1">
    <citation type="journal article" date="2022" name="Plant J.">
        <title>Chromosome-level genome of Camellia lanceoleosa provides a valuable resource for understanding genome evolution and self-incompatibility.</title>
        <authorList>
            <person name="Gong W."/>
            <person name="Xiao S."/>
            <person name="Wang L."/>
            <person name="Liao Z."/>
            <person name="Chang Y."/>
            <person name="Mo W."/>
            <person name="Hu G."/>
            <person name="Li W."/>
            <person name="Zhao G."/>
            <person name="Zhu H."/>
            <person name="Hu X."/>
            <person name="Ji K."/>
            <person name="Xiang X."/>
            <person name="Song Q."/>
            <person name="Yuan D."/>
            <person name="Jin S."/>
            <person name="Zhang L."/>
        </authorList>
    </citation>
    <scope>NUCLEOTIDE SEQUENCE [LARGE SCALE GENOMIC DNA]</scope>
    <source>
        <strain evidence="1">SQ_2022a</strain>
    </source>
</reference>
<gene>
    <name evidence="1" type="ORF">LOK49_LG03G02214</name>
</gene>
<evidence type="ECO:0000313" key="2">
    <source>
        <dbReference type="Proteomes" id="UP001060215"/>
    </source>
</evidence>
<sequence length="106" mass="12170">MGIIGRTLNKNQTKSHEMVNYTAFKSLPVICPLFVSIHYVSPNSKEDHLKRIIHMGFVRCVGQIESSTATATANVFEQIQRISARLRQYGKIEGKNVFYWFQNHKA</sequence>
<dbReference type="EMBL" id="CM045763">
    <property type="protein sequence ID" value="KAI8022425.1"/>
    <property type="molecule type" value="Genomic_DNA"/>
</dbReference>
<organism evidence="1 2">
    <name type="scientific">Camellia lanceoleosa</name>
    <dbReference type="NCBI Taxonomy" id="1840588"/>
    <lineage>
        <taxon>Eukaryota</taxon>
        <taxon>Viridiplantae</taxon>
        <taxon>Streptophyta</taxon>
        <taxon>Embryophyta</taxon>
        <taxon>Tracheophyta</taxon>
        <taxon>Spermatophyta</taxon>
        <taxon>Magnoliopsida</taxon>
        <taxon>eudicotyledons</taxon>
        <taxon>Gunneridae</taxon>
        <taxon>Pentapetalae</taxon>
        <taxon>asterids</taxon>
        <taxon>Ericales</taxon>
        <taxon>Theaceae</taxon>
        <taxon>Camellia</taxon>
    </lineage>
</organism>
<comment type="caution">
    <text evidence="1">The sequence shown here is derived from an EMBL/GenBank/DDBJ whole genome shotgun (WGS) entry which is preliminary data.</text>
</comment>
<keyword evidence="2" id="KW-1185">Reference proteome</keyword>
<accession>A0ACC0IC81</accession>
<dbReference type="Proteomes" id="UP001060215">
    <property type="component" value="Chromosome 6"/>
</dbReference>
<proteinExistence type="predicted"/>
<name>A0ACC0IC81_9ERIC</name>
<evidence type="ECO:0000313" key="1">
    <source>
        <dbReference type="EMBL" id="KAI8022425.1"/>
    </source>
</evidence>